<organism evidence="1 2">
    <name type="scientific">Calocera viscosa (strain TUFC12733)</name>
    <dbReference type="NCBI Taxonomy" id="1330018"/>
    <lineage>
        <taxon>Eukaryota</taxon>
        <taxon>Fungi</taxon>
        <taxon>Dikarya</taxon>
        <taxon>Basidiomycota</taxon>
        <taxon>Agaricomycotina</taxon>
        <taxon>Dacrymycetes</taxon>
        <taxon>Dacrymycetales</taxon>
        <taxon>Dacrymycetaceae</taxon>
        <taxon>Calocera</taxon>
    </lineage>
</organism>
<gene>
    <name evidence="1" type="ORF">CALVIDRAFT_238104</name>
</gene>
<protein>
    <submittedName>
        <fullName evidence="1">Uncharacterized protein</fullName>
    </submittedName>
</protein>
<dbReference type="Proteomes" id="UP000076738">
    <property type="component" value="Unassembled WGS sequence"/>
</dbReference>
<keyword evidence="2" id="KW-1185">Reference proteome</keyword>
<evidence type="ECO:0000313" key="2">
    <source>
        <dbReference type="Proteomes" id="UP000076738"/>
    </source>
</evidence>
<proteinExistence type="predicted"/>
<evidence type="ECO:0000313" key="1">
    <source>
        <dbReference type="EMBL" id="KZO93932.1"/>
    </source>
</evidence>
<dbReference type="PROSITE" id="PS51257">
    <property type="entry name" value="PROKAR_LIPOPROTEIN"/>
    <property type="match status" value="1"/>
</dbReference>
<name>A0A167JUZ2_CALVF</name>
<accession>A0A167JUZ2</accession>
<dbReference type="AlphaFoldDB" id="A0A167JUZ2"/>
<sequence>MKEEEMIVSIAVLLHPPRILAIVASSSLSCRAGAGSPTGSLVLSVFEERIRRDHSDAAVWCWSGRRRHRCSYQLVPYVATR</sequence>
<dbReference type="EMBL" id="KV417298">
    <property type="protein sequence ID" value="KZO93932.1"/>
    <property type="molecule type" value="Genomic_DNA"/>
</dbReference>
<reference evidence="1 2" key="1">
    <citation type="journal article" date="2016" name="Mol. Biol. Evol.">
        <title>Comparative Genomics of Early-Diverging Mushroom-Forming Fungi Provides Insights into the Origins of Lignocellulose Decay Capabilities.</title>
        <authorList>
            <person name="Nagy L.G."/>
            <person name="Riley R."/>
            <person name="Tritt A."/>
            <person name="Adam C."/>
            <person name="Daum C."/>
            <person name="Floudas D."/>
            <person name="Sun H."/>
            <person name="Yadav J.S."/>
            <person name="Pangilinan J."/>
            <person name="Larsson K.H."/>
            <person name="Matsuura K."/>
            <person name="Barry K."/>
            <person name="Labutti K."/>
            <person name="Kuo R."/>
            <person name="Ohm R.A."/>
            <person name="Bhattacharya S.S."/>
            <person name="Shirouzu T."/>
            <person name="Yoshinaga Y."/>
            <person name="Martin F.M."/>
            <person name="Grigoriev I.V."/>
            <person name="Hibbett D.S."/>
        </authorList>
    </citation>
    <scope>NUCLEOTIDE SEQUENCE [LARGE SCALE GENOMIC DNA]</scope>
    <source>
        <strain evidence="1 2">TUFC12733</strain>
    </source>
</reference>